<dbReference type="RefSeq" id="WP_340237690.1">
    <property type="nucleotide sequence ID" value="NZ_JBBEWC010000008.1"/>
</dbReference>
<dbReference type="Proteomes" id="UP001597510">
    <property type="component" value="Unassembled WGS sequence"/>
</dbReference>
<dbReference type="InterPro" id="IPR024370">
    <property type="entry name" value="PBP_domain"/>
</dbReference>
<protein>
    <submittedName>
        <fullName evidence="3">PstS family phosphate ABC transporter substrate-binding protein</fullName>
    </submittedName>
</protein>
<dbReference type="SUPFAM" id="SSF53850">
    <property type="entry name" value="Periplasmic binding protein-like II"/>
    <property type="match status" value="1"/>
</dbReference>
<evidence type="ECO:0000313" key="4">
    <source>
        <dbReference type="Proteomes" id="UP001597510"/>
    </source>
</evidence>
<organism evidence="3 4">
    <name type="scientific">Emticicia soli</name>
    <dbReference type="NCBI Taxonomy" id="2027878"/>
    <lineage>
        <taxon>Bacteria</taxon>
        <taxon>Pseudomonadati</taxon>
        <taxon>Bacteroidota</taxon>
        <taxon>Cytophagia</taxon>
        <taxon>Cytophagales</taxon>
        <taxon>Leadbetterellaceae</taxon>
        <taxon>Emticicia</taxon>
    </lineage>
</organism>
<dbReference type="Gene3D" id="3.40.190.10">
    <property type="entry name" value="Periplasmic binding protein-like II"/>
    <property type="match status" value="2"/>
</dbReference>
<dbReference type="EMBL" id="JBHULC010000021">
    <property type="protein sequence ID" value="MFD2522658.1"/>
    <property type="molecule type" value="Genomic_DNA"/>
</dbReference>
<comment type="caution">
    <text evidence="3">The sequence shown here is derived from an EMBL/GenBank/DDBJ whole genome shotgun (WGS) entry which is preliminary data.</text>
</comment>
<reference evidence="4" key="1">
    <citation type="journal article" date="2019" name="Int. J. Syst. Evol. Microbiol.">
        <title>The Global Catalogue of Microorganisms (GCM) 10K type strain sequencing project: providing services to taxonomists for standard genome sequencing and annotation.</title>
        <authorList>
            <consortium name="The Broad Institute Genomics Platform"/>
            <consortium name="The Broad Institute Genome Sequencing Center for Infectious Disease"/>
            <person name="Wu L."/>
            <person name="Ma J."/>
        </authorList>
    </citation>
    <scope>NUCLEOTIDE SEQUENCE [LARGE SCALE GENOMIC DNA]</scope>
    <source>
        <strain evidence="4">KCTC 52344</strain>
    </source>
</reference>
<name>A0ABW5JAN0_9BACT</name>
<evidence type="ECO:0000313" key="3">
    <source>
        <dbReference type="EMBL" id="MFD2522658.1"/>
    </source>
</evidence>
<dbReference type="Pfam" id="PF12849">
    <property type="entry name" value="PBP_like_2"/>
    <property type="match status" value="1"/>
</dbReference>
<accession>A0ABW5JAN0</accession>
<sequence>MRKFLLLIMCALLFLKCSKPEKPDLPNDGEITIAADESLKPIVDAQIMAYNAHYPKAILHVKYMPEQKAMAMMMNDSVDIAIGTREATDNEKAYYASHRIEYLPAKMALDGVALITSPENQLENISLKQLKEIFDGKAYTDYKLVFDNSNSSNLNYMIQKLNIQDIKKANIFAANGNKDVIDYIEKNPKAIGMIGGNWISDLDDQNSRVFINRVKVLGVSAADNPGENDYYKPTTESLRARKYPLERRVLLHTKKHFGLTKAFIRFCCAQIGQLVVEKSGLIPYYINPKGVIINKEQPL</sequence>
<dbReference type="InterPro" id="IPR050811">
    <property type="entry name" value="Phosphate_ABC_transporter"/>
</dbReference>
<dbReference type="PANTHER" id="PTHR30570">
    <property type="entry name" value="PERIPLASMIC PHOSPHATE BINDING COMPONENT OF PHOSPHATE ABC TRANSPORTER"/>
    <property type="match status" value="1"/>
</dbReference>
<gene>
    <name evidence="3" type="ORF">ACFSR2_17300</name>
</gene>
<evidence type="ECO:0000256" key="1">
    <source>
        <dbReference type="ARBA" id="ARBA00022729"/>
    </source>
</evidence>
<dbReference type="PANTHER" id="PTHR30570:SF1">
    <property type="entry name" value="PHOSPHATE-BINDING PROTEIN PSTS"/>
    <property type="match status" value="1"/>
</dbReference>
<keyword evidence="4" id="KW-1185">Reference proteome</keyword>
<feature type="domain" description="PBP" evidence="2">
    <location>
        <begin position="24"/>
        <end position="267"/>
    </location>
</feature>
<evidence type="ECO:0000259" key="2">
    <source>
        <dbReference type="Pfam" id="PF12849"/>
    </source>
</evidence>
<proteinExistence type="predicted"/>
<keyword evidence="1" id="KW-0732">Signal</keyword>